<dbReference type="STRING" id="1121001.SAMN02745857_02552"/>
<evidence type="ECO:0000313" key="2">
    <source>
        <dbReference type="EMBL" id="SMC26616.1"/>
    </source>
</evidence>
<accession>A0A1W1XRU6</accession>
<dbReference type="Proteomes" id="UP000192761">
    <property type="component" value="Unassembled WGS sequence"/>
</dbReference>
<dbReference type="EMBL" id="FWXD01000014">
    <property type="protein sequence ID" value="SMC26616.1"/>
    <property type="molecule type" value="Genomic_DNA"/>
</dbReference>
<dbReference type="InterPro" id="IPR003607">
    <property type="entry name" value="HD/PDEase_dom"/>
</dbReference>
<evidence type="ECO:0000313" key="3">
    <source>
        <dbReference type="Proteomes" id="UP000192761"/>
    </source>
</evidence>
<dbReference type="OrthoDB" id="9764808at2"/>
<dbReference type="Gene3D" id="1.10.3210.10">
    <property type="entry name" value="Hypothetical protein af1432"/>
    <property type="match status" value="1"/>
</dbReference>
<sequence length="405" mass="44602">MIKKIRIDQLTPGMYIHDLNLAWFDHPFVRNQFLLDSDADLQRIVATGVQSLYIDAARGRDVDDAPTLEEAEAATEASLLAALAEPAKPAPLSRREEMSRASRIHQQAGQMVRQVMSDVRMGRAIEVAQAEEVAELIADSIDRNAGALIGLIGIKNKDEYTFLHSVAVGTLMITFAKSLGLSAQEVRQGGVGGLLHDTGKMLVPDHILNKPGRLTDEEFAVMRSHPLEGWKILKQVEGIDPVALEITLLHHERQDGSGYPEKRKADQLSQMVQMASIVDVYDAITSDRCYHKGMPAPQVLRKLWEWSPHHFNPQLVQAFIRTIGIYPVGTLVKLQSGRLAVVTEQNDAAPLTPLVKVIYSTKTPGYLPPEDLDLALAAKQGGDRIAGFESPEKYGIDVGRFLLAA</sequence>
<dbReference type="AlphaFoldDB" id="A0A1W1XRU6"/>
<reference evidence="2 3" key="1">
    <citation type="submission" date="2017-04" db="EMBL/GenBank/DDBJ databases">
        <authorList>
            <person name="Afonso C.L."/>
            <person name="Miller P.J."/>
            <person name="Scott M.A."/>
            <person name="Spackman E."/>
            <person name="Goraichik I."/>
            <person name="Dimitrov K.M."/>
            <person name="Suarez D.L."/>
            <person name="Swayne D.E."/>
        </authorList>
    </citation>
    <scope>NUCLEOTIDE SEQUENCE [LARGE SCALE GENOMIC DNA]</scope>
    <source>
        <strain evidence="2 3">DSM 23236</strain>
    </source>
</reference>
<dbReference type="SUPFAM" id="SSF109604">
    <property type="entry name" value="HD-domain/PDEase-like"/>
    <property type="match status" value="1"/>
</dbReference>
<dbReference type="InterPro" id="IPR021812">
    <property type="entry name" value="DUF3391"/>
</dbReference>
<gene>
    <name evidence="2" type="ORF">SAMN02745857_02552</name>
</gene>
<dbReference type="Pfam" id="PF11871">
    <property type="entry name" value="DUF3391"/>
    <property type="match status" value="1"/>
</dbReference>
<proteinExistence type="predicted"/>
<evidence type="ECO:0000259" key="1">
    <source>
        <dbReference type="PROSITE" id="PS51832"/>
    </source>
</evidence>
<protein>
    <submittedName>
        <fullName evidence="2">HD-GYP domain, c-di-GMP phosphodiesterase class II (Or its inactivated variant)</fullName>
    </submittedName>
</protein>
<dbReference type="RefSeq" id="WP_084091186.1">
    <property type="nucleotide sequence ID" value="NZ_FWXD01000014.1"/>
</dbReference>
<dbReference type="PANTHER" id="PTHR43155:SF2">
    <property type="entry name" value="CYCLIC DI-GMP PHOSPHODIESTERASE PA4108"/>
    <property type="match status" value="1"/>
</dbReference>
<dbReference type="GO" id="GO:0008081">
    <property type="term" value="F:phosphoric diester hydrolase activity"/>
    <property type="evidence" value="ECO:0007669"/>
    <property type="project" value="UniProtKB-ARBA"/>
</dbReference>
<keyword evidence="3" id="KW-1185">Reference proteome</keyword>
<organism evidence="2 3">
    <name type="scientific">Andreprevotia lacus DSM 23236</name>
    <dbReference type="NCBI Taxonomy" id="1121001"/>
    <lineage>
        <taxon>Bacteria</taxon>
        <taxon>Pseudomonadati</taxon>
        <taxon>Pseudomonadota</taxon>
        <taxon>Betaproteobacteria</taxon>
        <taxon>Neisseriales</taxon>
        <taxon>Chitinibacteraceae</taxon>
        <taxon>Andreprevotia</taxon>
    </lineage>
</organism>
<dbReference type="PROSITE" id="PS51832">
    <property type="entry name" value="HD_GYP"/>
    <property type="match status" value="1"/>
</dbReference>
<dbReference type="Pfam" id="PF13487">
    <property type="entry name" value="HD_5"/>
    <property type="match status" value="1"/>
</dbReference>
<dbReference type="InterPro" id="IPR037522">
    <property type="entry name" value="HD_GYP_dom"/>
</dbReference>
<feature type="domain" description="HD-GYP" evidence="1">
    <location>
        <begin position="139"/>
        <end position="335"/>
    </location>
</feature>
<dbReference type="CDD" id="cd00077">
    <property type="entry name" value="HDc"/>
    <property type="match status" value="1"/>
</dbReference>
<dbReference type="PANTHER" id="PTHR43155">
    <property type="entry name" value="CYCLIC DI-GMP PHOSPHODIESTERASE PA4108-RELATED"/>
    <property type="match status" value="1"/>
</dbReference>
<name>A0A1W1XRU6_9NEIS</name>
<dbReference type="SMART" id="SM00471">
    <property type="entry name" value="HDc"/>
    <property type="match status" value="1"/>
</dbReference>